<dbReference type="SUPFAM" id="SSF88659">
    <property type="entry name" value="Sigma3 and sigma4 domains of RNA polymerase sigma factors"/>
    <property type="match status" value="1"/>
</dbReference>
<dbReference type="InterPro" id="IPR013324">
    <property type="entry name" value="RNA_pol_sigma_r3/r4-like"/>
</dbReference>
<keyword evidence="2" id="KW-0805">Transcription regulation</keyword>
<dbReference type="Pfam" id="PF08281">
    <property type="entry name" value="Sigma70_r4_2"/>
    <property type="match status" value="1"/>
</dbReference>
<gene>
    <name evidence="7" type="primary">sigW_9</name>
    <name evidence="7" type="ORF">SDC9_15697</name>
</gene>
<keyword evidence="3" id="KW-0731">Sigma factor</keyword>
<dbReference type="GO" id="GO:0006352">
    <property type="term" value="P:DNA-templated transcription initiation"/>
    <property type="evidence" value="ECO:0007669"/>
    <property type="project" value="InterPro"/>
</dbReference>
<dbReference type="SUPFAM" id="SSF88946">
    <property type="entry name" value="Sigma2 domain of RNA polymerase sigma factors"/>
    <property type="match status" value="1"/>
</dbReference>
<evidence type="ECO:0000256" key="3">
    <source>
        <dbReference type="ARBA" id="ARBA00023082"/>
    </source>
</evidence>
<organism evidence="7">
    <name type="scientific">bioreactor metagenome</name>
    <dbReference type="NCBI Taxonomy" id="1076179"/>
    <lineage>
        <taxon>unclassified sequences</taxon>
        <taxon>metagenomes</taxon>
        <taxon>ecological metagenomes</taxon>
    </lineage>
</organism>
<dbReference type="InterPro" id="IPR013249">
    <property type="entry name" value="RNA_pol_sigma70_r4_t2"/>
</dbReference>
<evidence type="ECO:0000313" key="7">
    <source>
        <dbReference type="EMBL" id="MPL69946.1"/>
    </source>
</evidence>
<feature type="domain" description="RNA polymerase sigma-70 region 2" evidence="5">
    <location>
        <begin position="22"/>
        <end position="87"/>
    </location>
</feature>
<comment type="caution">
    <text evidence="7">The sequence shown here is derived from an EMBL/GenBank/DDBJ whole genome shotgun (WGS) entry which is preliminary data.</text>
</comment>
<dbReference type="Gene3D" id="1.10.10.10">
    <property type="entry name" value="Winged helix-like DNA-binding domain superfamily/Winged helix DNA-binding domain"/>
    <property type="match status" value="1"/>
</dbReference>
<evidence type="ECO:0000256" key="2">
    <source>
        <dbReference type="ARBA" id="ARBA00023015"/>
    </source>
</evidence>
<dbReference type="Pfam" id="PF04542">
    <property type="entry name" value="Sigma70_r2"/>
    <property type="match status" value="1"/>
</dbReference>
<dbReference type="NCBIfam" id="TIGR02937">
    <property type="entry name" value="sigma70-ECF"/>
    <property type="match status" value="1"/>
</dbReference>
<dbReference type="PANTHER" id="PTHR43133:SF60">
    <property type="entry name" value="RNA POLYMERASE SIGMA FACTOR SIGV"/>
    <property type="match status" value="1"/>
</dbReference>
<proteinExistence type="inferred from homology"/>
<feature type="domain" description="RNA polymerase sigma factor 70 region 4 type 2" evidence="6">
    <location>
        <begin position="121"/>
        <end position="170"/>
    </location>
</feature>
<dbReference type="AlphaFoldDB" id="A0A644TSH3"/>
<accession>A0A644TSH3</accession>
<sequence length="183" mass="21425">MDDLQIAQEISKGNQKVFEDFFNAHKLKVMNLCYGMVHDREVAEDLVQDIFVEIFSSAHKFQGKSKLSTWLYRISINKTINYLRKEKIRKFFVNADDAKHSIMSDDRADWNMEEKEKMNHLHKIIDKLPSKQKQALVMFIYDEIPQKDIAEIMNCSVASVEVLVHRAKKTIKNKTSNIYGNII</sequence>
<dbReference type="InterPro" id="IPR007627">
    <property type="entry name" value="RNA_pol_sigma70_r2"/>
</dbReference>
<dbReference type="Gene3D" id="1.10.1740.10">
    <property type="match status" value="1"/>
</dbReference>
<comment type="similarity">
    <text evidence="1">Belongs to the sigma-70 factor family. ECF subfamily.</text>
</comment>
<dbReference type="InterPro" id="IPR013325">
    <property type="entry name" value="RNA_pol_sigma_r2"/>
</dbReference>
<reference evidence="7" key="1">
    <citation type="submission" date="2019-08" db="EMBL/GenBank/DDBJ databases">
        <authorList>
            <person name="Kucharzyk K."/>
            <person name="Murdoch R.W."/>
            <person name="Higgins S."/>
            <person name="Loffler F."/>
        </authorList>
    </citation>
    <scope>NUCLEOTIDE SEQUENCE</scope>
</reference>
<dbReference type="InterPro" id="IPR039425">
    <property type="entry name" value="RNA_pol_sigma-70-like"/>
</dbReference>
<dbReference type="InterPro" id="IPR036388">
    <property type="entry name" value="WH-like_DNA-bd_sf"/>
</dbReference>
<dbReference type="EMBL" id="VSSQ01000050">
    <property type="protein sequence ID" value="MPL69946.1"/>
    <property type="molecule type" value="Genomic_DNA"/>
</dbReference>
<dbReference type="CDD" id="cd06171">
    <property type="entry name" value="Sigma70_r4"/>
    <property type="match status" value="1"/>
</dbReference>
<dbReference type="InterPro" id="IPR014284">
    <property type="entry name" value="RNA_pol_sigma-70_dom"/>
</dbReference>
<dbReference type="GO" id="GO:0003677">
    <property type="term" value="F:DNA binding"/>
    <property type="evidence" value="ECO:0007669"/>
    <property type="project" value="InterPro"/>
</dbReference>
<evidence type="ECO:0000259" key="5">
    <source>
        <dbReference type="Pfam" id="PF04542"/>
    </source>
</evidence>
<evidence type="ECO:0000256" key="4">
    <source>
        <dbReference type="ARBA" id="ARBA00023163"/>
    </source>
</evidence>
<name>A0A644TSH3_9ZZZZ</name>
<evidence type="ECO:0000259" key="6">
    <source>
        <dbReference type="Pfam" id="PF08281"/>
    </source>
</evidence>
<dbReference type="PANTHER" id="PTHR43133">
    <property type="entry name" value="RNA POLYMERASE ECF-TYPE SIGMA FACTO"/>
    <property type="match status" value="1"/>
</dbReference>
<protein>
    <submittedName>
        <fullName evidence="7">ECF RNA polymerase sigma factor SigW</fullName>
    </submittedName>
</protein>
<keyword evidence="4" id="KW-0804">Transcription</keyword>
<dbReference type="GO" id="GO:0016987">
    <property type="term" value="F:sigma factor activity"/>
    <property type="evidence" value="ECO:0007669"/>
    <property type="project" value="UniProtKB-KW"/>
</dbReference>
<evidence type="ECO:0000256" key="1">
    <source>
        <dbReference type="ARBA" id="ARBA00010641"/>
    </source>
</evidence>